<evidence type="ECO:0000256" key="3">
    <source>
        <dbReference type="ARBA" id="ARBA00022763"/>
    </source>
</evidence>
<dbReference type="Proteomes" id="UP000018001">
    <property type="component" value="Unassembled WGS sequence"/>
</dbReference>
<dbReference type="PANTHER" id="PTHR10870:SF0">
    <property type="entry name" value="CELL CYCLE CHECKPOINT PROTEIN RAD1"/>
    <property type="match status" value="1"/>
</dbReference>
<dbReference type="AlphaFoldDB" id="V5GAI3"/>
<proteinExistence type="inferred from homology"/>
<evidence type="ECO:0000313" key="8">
    <source>
        <dbReference type="Proteomes" id="UP000018001"/>
    </source>
</evidence>
<keyword evidence="5" id="KW-0539">Nucleus</keyword>
<reference evidence="8" key="1">
    <citation type="journal article" date="2014" name="Genome Announc.">
        <title>Draft genome sequence of the formaldehyde-resistant fungus Byssochlamys spectabilis No. 5 (anamorph Paecilomyces variotii No. 5) (NBRC109023).</title>
        <authorList>
            <person name="Oka T."/>
            <person name="Ekino K."/>
            <person name="Fukuda K."/>
            <person name="Nomura Y."/>
        </authorList>
    </citation>
    <scope>NUCLEOTIDE SEQUENCE [LARGE SCALE GENOMIC DNA]</scope>
    <source>
        <strain evidence="8">No. 5 / NBRC 109023</strain>
    </source>
</reference>
<dbReference type="InterPro" id="IPR003021">
    <property type="entry name" value="Rad1_Rec1_Rad17"/>
</dbReference>
<comment type="similarity">
    <text evidence="2">Belongs to the rad1 family.</text>
</comment>
<dbReference type="GO" id="GO:0000077">
    <property type="term" value="P:DNA damage checkpoint signaling"/>
    <property type="evidence" value="ECO:0007669"/>
    <property type="project" value="InterPro"/>
</dbReference>
<dbReference type="EMBL" id="BAUL01000275">
    <property type="protein sequence ID" value="GAD99051.1"/>
    <property type="molecule type" value="Genomic_DNA"/>
</dbReference>
<keyword evidence="4" id="KW-0234">DNA repair</keyword>
<dbReference type="OrthoDB" id="337581at2759"/>
<comment type="caution">
    <text evidence="7">The sequence shown here is derived from an EMBL/GenBank/DDBJ whole genome shotgun (WGS) entry which is preliminary data.</text>
</comment>
<protein>
    <recommendedName>
        <fullName evidence="9">DNA repair protein Rad1</fullName>
    </recommendedName>
</protein>
<dbReference type="Gene3D" id="3.70.10.10">
    <property type="match status" value="1"/>
</dbReference>
<dbReference type="PANTHER" id="PTHR10870">
    <property type="entry name" value="CELL CYCLE CHECKPOINT PROTEIN RAD1"/>
    <property type="match status" value="1"/>
</dbReference>
<feature type="region of interest" description="Disordered" evidence="6">
    <location>
        <begin position="374"/>
        <end position="394"/>
    </location>
</feature>
<comment type="subcellular location">
    <subcellularLocation>
        <location evidence="1">Nucleus</location>
    </subcellularLocation>
</comment>
<dbReference type="eggNOG" id="KOG3194">
    <property type="taxonomic scope" value="Eukaryota"/>
</dbReference>
<evidence type="ECO:0000256" key="2">
    <source>
        <dbReference type="ARBA" id="ARBA00010991"/>
    </source>
</evidence>
<evidence type="ECO:0000256" key="1">
    <source>
        <dbReference type="ARBA" id="ARBA00004123"/>
    </source>
</evidence>
<organism evidence="7 8">
    <name type="scientific">Byssochlamys spectabilis (strain No. 5 / NBRC 109023)</name>
    <name type="common">Paecilomyces variotii</name>
    <dbReference type="NCBI Taxonomy" id="1356009"/>
    <lineage>
        <taxon>Eukaryota</taxon>
        <taxon>Fungi</taxon>
        <taxon>Dikarya</taxon>
        <taxon>Ascomycota</taxon>
        <taxon>Pezizomycotina</taxon>
        <taxon>Eurotiomycetes</taxon>
        <taxon>Eurotiomycetidae</taxon>
        <taxon>Eurotiales</taxon>
        <taxon>Thermoascaceae</taxon>
        <taxon>Paecilomyces</taxon>
    </lineage>
</organism>
<dbReference type="GO" id="GO:0030896">
    <property type="term" value="C:checkpoint clamp complex"/>
    <property type="evidence" value="ECO:0007669"/>
    <property type="project" value="TreeGrafter"/>
</dbReference>
<evidence type="ECO:0000256" key="4">
    <source>
        <dbReference type="ARBA" id="ARBA00023204"/>
    </source>
</evidence>
<evidence type="ECO:0000313" key="7">
    <source>
        <dbReference type="EMBL" id="GAD99051.1"/>
    </source>
</evidence>
<evidence type="ECO:0008006" key="9">
    <source>
        <dbReference type="Google" id="ProtNLM"/>
    </source>
</evidence>
<evidence type="ECO:0000256" key="5">
    <source>
        <dbReference type="ARBA" id="ARBA00023242"/>
    </source>
</evidence>
<dbReference type="GO" id="GO:0006281">
    <property type="term" value="P:DNA repair"/>
    <property type="evidence" value="ECO:0007669"/>
    <property type="project" value="UniProtKB-KW"/>
</dbReference>
<feature type="region of interest" description="Disordered" evidence="6">
    <location>
        <begin position="251"/>
        <end position="283"/>
    </location>
</feature>
<gene>
    <name evidence="7" type="ORF">PVAR5_7757</name>
</gene>
<name>V5GAI3_BYSSN</name>
<keyword evidence="3" id="KW-0227">DNA damage</keyword>
<dbReference type="InParanoid" id="V5GAI3"/>
<evidence type="ECO:0000256" key="6">
    <source>
        <dbReference type="SAM" id="MobiDB-lite"/>
    </source>
</evidence>
<sequence>MAGRTPILSAVSSNANQLYTLLRCIGIAPKASVQIIPEGIRFSVEESRVMQGLAFLDKALFTSYTFNPPTEADHSNQENHEDDSGSVIYPHFLISLSALLETLQIFGVNDASTASNSATQSNQPPSSAFNTPALLLNRSCTINYPELGAPLSITLSEAGVTTTCELTAYEPNDQTFGASPGDFEIPLQRDAIIMKIIMRSALLHDAIRELDSTNPTILTISASAKREPFFALSGSGGPFSESTVEFSIDKDNETGGVRSDNTHKILTENGSSRSRAKRSKMAPTATETFLVNPPPSMGVRVKQNYRFALIRKAARAMAVANKVSIRGDVQGVLSLQFMIDLGEGGGTSGGVQPPGGFAGNVSFVDFRFVPLVDGDGEEQYEAEAEDYDDGDEVE</sequence>
<dbReference type="Pfam" id="PF02144">
    <property type="entry name" value="Rad1"/>
    <property type="match status" value="1"/>
</dbReference>
<dbReference type="HOGENOM" id="CLU_035332_0_0_1"/>
<dbReference type="PRINTS" id="PR01245">
    <property type="entry name" value="RAD1REC1"/>
</dbReference>
<keyword evidence="8" id="KW-1185">Reference proteome</keyword>
<accession>V5GAI3</accession>